<dbReference type="EMBL" id="UGTI01000001">
    <property type="protein sequence ID" value="SUB77816.1"/>
    <property type="molecule type" value="Genomic_DNA"/>
</dbReference>
<protein>
    <submittedName>
        <fullName evidence="2">GLPGLI family protein</fullName>
    </submittedName>
</protein>
<dbReference type="RefSeq" id="WP_018360514.1">
    <property type="nucleotide sequence ID" value="NZ_UGTI01000001.1"/>
</dbReference>
<dbReference type="Pfam" id="PF22252">
    <property type="entry name" value="PNGase_F-II_N"/>
    <property type="match status" value="1"/>
</dbReference>
<dbReference type="Proteomes" id="UP000254263">
    <property type="component" value="Unassembled WGS sequence"/>
</dbReference>
<gene>
    <name evidence="2" type="ORF">NCTC13100_00959</name>
</gene>
<dbReference type="AlphaFoldDB" id="A0A379DHI2"/>
<evidence type="ECO:0000313" key="3">
    <source>
        <dbReference type="Proteomes" id="UP000254263"/>
    </source>
</evidence>
<organism evidence="2 3">
    <name type="scientific">Porphyromonas macacae</name>
    <dbReference type="NCBI Taxonomy" id="28115"/>
    <lineage>
        <taxon>Bacteria</taxon>
        <taxon>Pseudomonadati</taxon>
        <taxon>Bacteroidota</taxon>
        <taxon>Bacteroidia</taxon>
        <taxon>Bacteroidales</taxon>
        <taxon>Porphyromonadaceae</taxon>
        <taxon>Porphyromonas</taxon>
    </lineage>
</organism>
<evidence type="ECO:0000256" key="1">
    <source>
        <dbReference type="SAM" id="SignalP"/>
    </source>
</evidence>
<reference evidence="2 3" key="1">
    <citation type="submission" date="2018-06" db="EMBL/GenBank/DDBJ databases">
        <authorList>
            <consortium name="Pathogen Informatics"/>
            <person name="Doyle S."/>
        </authorList>
    </citation>
    <scope>NUCLEOTIDE SEQUENCE [LARGE SCALE GENOMIC DNA]</scope>
    <source>
        <strain evidence="2 3">NCTC13100</strain>
    </source>
</reference>
<feature type="signal peptide" evidence="1">
    <location>
        <begin position="1"/>
        <end position="19"/>
    </location>
</feature>
<accession>A0A379DHI2</accession>
<feature type="chain" id="PRO_5016573745" evidence="1">
    <location>
        <begin position="20"/>
        <end position="280"/>
    </location>
</feature>
<evidence type="ECO:0000313" key="2">
    <source>
        <dbReference type="EMBL" id="SUB77816.1"/>
    </source>
</evidence>
<keyword evidence="1" id="KW-0732">Signal</keyword>
<dbReference type="InterPro" id="IPR005901">
    <property type="entry name" value="GLPGLI"/>
</dbReference>
<sequence>MKRFLMVLVLALGFLPVCKSQLPVMPKALSKYTVIDTAKYVITYNVSIVNNPEEPEKQVKDVVILQIGDNSSKSYSNLLYQADSTAAALLKKGAKSIPLFQDVVPPVIVYKNYPNGVNTVVYRTFLSGPIFKYKEVIPKINWNLLPDKKTILGYTCQKATAFFRGRNYEAWFTPQIPLKEGPYKFDGLPGLILQIMDTQKHYIFDCVGIEKVKREEKIVFWNWMTQETSREKLNSLIKRFHEQPASVAESLGIKISFRDNSGNDKNKKSVSYPYNPIELE</sequence>
<dbReference type="NCBIfam" id="TIGR01200">
    <property type="entry name" value="GLPGLI"/>
    <property type="match status" value="1"/>
</dbReference>
<name>A0A379DHI2_9PORP</name>
<proteinExistence type="predicted"/>